<evidence type="ECO:0000259" key="1">
    <source>
        <dbReference type="Pfam" id="PF13460"/>
    </source>
</evidence>
<accession>A0ABV3FFT4</accession>
<organism evidence="2 3">
    <name type="scientific">Nocardia fusca</name>
    <dbReference type="NCBI Taxonomy" id="941183"/>
    <lineage>
        <taxon>Bacteria</taxon>
        <taxon>Bacillati</taxon>
        <taxon>Actinomycetota</taxon>
        <taxon>Actinomycetes</taxon>
        <taxon>Mycobacteriales</taxon>
        <taxon>Nocardiaceae</taxon>
        <taxon>Nocardia</taxon>
    </lineage>
</organism>
<dbReference type="InterPro" id="IPR052718">
    <property type="entry name" value="NmrA-type_oxidoreductase"/>
</dbReference>
<feature type="domain" description="NAD(P)-binding" evidence="1">
    <location>
        <begin position="6"/>
        <end position="187"/>
    </location>
</feature>
<evidence type="ECO:0000313" key="3">
    <source>
        <dbReference type="Proteomes" id="UP001551658"/>
    </source>
</evidence>
<sequence length="292" mass="29954">MFVVTGATGQFGRLAVEALLRRGVPAAQLAVAVRDTTKAADLAARGVTVRVADYDRPETLVPAFTGADKLLFVSANGPDDLRLVQHAAVVDAAARAGVGLVAYTSIVAADTNPLSLARVHRDTEARLGASGLPTVLLRNGWYTENYTAGLADSVRRGTLAGAAGRGAIASATRADLAEAAAFVLTSPDDQAGKIYELTGDTAWTPADLAAEASAVSGKHVTYTDLPAAQYAEILSGAGLPGFLVELLVDADTRIAEGALATIAPDLAELLGRPLTSLHDAVADSLRDTAAAR</sequence>
<gene>
    <name evidence="2" type="ORF">AB0H72_28100</name>
</gene>
<protein>
    <submittedName>
        <fullName evidence="2">NAD(P)H-binding protein</fullName>
    </submittedName>
</protein>
<dbReference type="InterPro" id="IPR036291">
    <property type="entry name" value="NAD(P)-bd_dom_sf"/>
</dbReference>
<dbReference type="SUPFAM" id="SSF51735">
    <property type="entry name" value="NAD(P)-binding Rossmann-fold domains"/>
    <property type="match status" value="1"/>
</dbReference>
<evidence type="ECO:0000313" key="2">
    <source>
        <dbReference type="EMBL" id="MEV0366564.1"/>
    </source>
</evidence>
<dbReference type="Pfam" id="PF13460">
    <property type="entry name" value="NAD_binding_10"/>
    <property type="match status" value="1"/>
</dbReference>
<dbReference type="InterPro" id="IPR016040">
    <property type="entry name" value="NAD(P)-bd_dom"/>
</dbReference>
<dbReference type="PANTHER" id="PTHR47129">
    <property type="entry name" value="QUINONE OXIDOREDUCTASE 2"/>
    <property type="match status" value="1"/>
</dbReference>
<comment type="caution">
    <text evidence="2">The sequence shown here is derived from an EMBL/GenBank/DDBJ whole genome shotgun (WGS) entry which is preliminary data.</text>
</comment>
<dbReference type="RefSeq" id="WP_357984749.1">
    <property type="nucleotide sequence ID" value="NZ_JBFAIH010000020.1"/>
</dbReference>
<dbReference type="Gene3D" id="3.40.50.720">
    <property type="entry name" value="NAD(P)-binding Rossmann-like Domain"/>
    <property type="match status" value="1"/>
</dbReference>
<dbReference type="Gene3D" id="3.90.25.10">
    <property type="entry name" value="UDP-galactose 4-epimerase, domain 1"/>
    <property type="match status" value="1"/>
</dbReference>
<dbReference type="PANTHER" id="PTHR47129:SF1">
    <property type="entry name" value="NMRA-LIKE DOMAIN-CONTAINING PROTEIN"/>
    <property type="match status" value="1"/>
</dbReference>
<reference evidence="2 3" key="1">
    <citation type="submission" date="2024-06" db="EMBL/GenBank/DDBJ databases">
        <title>The Natural Products Discovery Center: Release of the First 8490 Sequenced Strains for Exploring Actinobacteria Biosynthetic Diversity.</title>
        <authorList>
            <person name="Kalkreuter E."/>
            <person name="Kautsar S.A."/>
            <person name="Yang D."/>
            <person name="Bader C.D."/>
            <person name="Teijaro C.N."/>
            <person name="Fluegel L."/>
            <person name="Davis C.M."/>
            <person name="Simpson J.R."/>
            <person name="Lauterbach L."/>
            <person name="Steele A.D."/>
            <person name="Gui C."/>
            <person name="Meng S."/>
            <person name="Li G."/>
            <person name="Viehrig K."/>
            <person name="Ye F."/>
            <person name="Su P."/>
            <person name="Kiefer A.F."/>
            <person name="Nichols A."/>
            <person name="Cepeda A.J."/>
            <person name="Yan W."/>
            <person name="Fan B."/>
            <person name="Jiang Y."/>
            <person name="Adhikari A."/>
            <person name="Zheng C.-J."/>
            <person name="Schuster L."/>
            <person name="Cowan T.M."/>
            <person name="Smanski M.J."/>
            <person name="Chevrette M.G."/>
            <person name="De Carvalho L.P.S."/>
            <person name="Shen B."/>
        </authorList>
    </citation>
    <scope>NUCLEOTIDE SEQUENCE [LARGE SCALE GENOMIC DNA]</scope>
    <source>
        <strain evidence="2 3">NPDC050671</strain>
    </source>
</reference>
<keyword evidence="3" id="KW-1185">Reference proteome</keyword>
<name>A0ABV3FFT4_9NOCA</name>
<dbReference type="Proteomes" id="UP001551658">
    <property type="component" value="Unassembled WGS sequence"/>
</dbReference>
<proteinExistence type="predicted"/>
<dbReference type="EMBL" id="JBFAIH010000020">
    <property type="protein sequence ID" value="MEV0366564.1"/>
    <property type="molecule type" value="Genomic_DNA"/>
</dbReference>